<gene>
    <name evidence="2" type="ORF">WJX72_004768</name>
</gene>
<reference evidence="2 3" key="1">
    <citation type="journal article" date="2024" name="Nat. Commun.">
        <title>Phylogenomics reveals the evolutionary origins of lichenization in chlorophyte algae.</title>
        <authorList>
            <person name="Puginier C."/>
            <person name="Libourel C."/>
            <person name="Otte J."/>
            <person name="Skaloud P."/>
            <person name="Haon M."/>
            <person name="Grisel S."/>
            <person name="Petersen M."/>
            <person name="Berrin J.G."/>
            <person name="Delaux P.M."/>
            <person name="Dal Grande F."/>
            <person name="Keller J."/>
        </authorList>
    </citation>
    <scope>NUCLEOTIDE SEQUENCE [LARGE SCALE GENOMIC DNA]</scope>
    <source>
        <strain evidence="2 3">SAG 2043</strain>
    </source>
</reference>
<organism evidence="2 3">
    <name type="scientific">[Myrmecia] bisecta</name>
    <dbReference type="NCBI Taxonomy" id="41462"/>
    <lineage>
        <taxon>Eukaryota</taxon>
        <taxon>Viridiplantae</taxon>
        <taxon>Chlorophyta</taxon>
        <taxon>core chlorophytes</taxon>
        <taxon>Trebouxiophyceae</taxon>
        <taxon>Trebouxiales</taxon>
        <taxon>Trebouxiaceae</taxon>
        <taxon>Myrmecia</taxon>
    </lineage>
</organism>
<dbReference type="CDD" id="cd03443">
    <property type="entry name" value="PaaI_thioesterase"/>
    <property type="match status" value="1"/>
</dbReference>
<dbReference type="EMBL" id="JALJOR010000008">
    <property type="protein sequence ID" value="KAK9812857.1"/>
    <property type="molecule type" value="Genomic_DNA"/>
</dbReference>
<name>A0AAW1PWR4_9CHLO</name>
<keyword evidence="3" id="KW-1185">Reference proteome</keyword>
<accession>A0AAW1PWR4</accession>
<dbReference type="PANTHER" id="PTHR47260:SF1">
    <property type="entry name" value="UPF0644 PROTEIN PB2B4.06"/>
    <property type="match status" value="1"/>
</dbReference>
<dbReference type="PANTHER" id="PTHR47260">
    <property type="entry name" value="UPF0644 PROTEIN PB2B4.06"/>
    <property type="match status" value="1"/>
</dbReference>
<proteinExistence type="predicted"/>
<sequence>MVRDLSCFYDTKQQRVDCVIQLGSDVCGYPRVLHGGLTAAIFDESFGFLFFALKKQRALPFWGPAYTAHLEVNYKAKIQAGRLLLCTTEVESIDGRKVWMKAVMRDGPNGKVYATARALFVAPRPQKLVQDGYKYVMSGIGLAKSLE</sequence>
<evidence type="ECO:0000313" key="2">
    <source>
        <dbReference type="EMBL" id="KAK9812857.1"/>
    </source>
</evidence>
<dbReference type="Proteomes" id="UP001489004">
    <property type="component" value="Unassembled WGS sequence"/>
</dbReference>
<dbReference type="SUPFAM" id="SSF54637">
    <property type="entry name" value="Thioesterase/thiol ester dehydrase-isomerase"/>
    <property type="match status" value="1"/>
</dbReference>
<feature type="domain" description="Thioesterase" evidence="1">
    <location>
        <begin position="32"/>
        <end position="111"/>
    </location>
</feature>
<dbReference type="Pfam" id="PF03061">
    <property type="entry name" value="4HBT"/>
    <property type="match status" value="1"/>
</dbReference>
<dbReference type="InterPro" id="IPR029069">
    <property type="entry name" value="HotDog_dom_sf"/>
</dbReference>
<protein>
    <recommendedName>
        <fullName evidence="1">Thioesterase domain-containing protein</fullName>
    </recommendedName>
</protein>
<dbReference type="InterPro" id="IPR052061">
    <property type="entry name" value="PTE-AB_protein"/>
</dbReference>
<dbReference type="InterPro" id="IPR006683">
    <property type="entry name" value="Thioestr_dom"/>
</dbReference>
<evidence type="ECO:0000313" key="3">
    <source>
        <dbReference type="Proteomes" id="UP001489004"/>
    </source>
</evidence>
<evidence type="ECO:0000259" key="1">
    <source>
        <dbReference type="Pfam" id="PF03061"/>
    </source>
</evidence>
<comment type="caution">
    <text evidence="2">The sequence shown here is derived from an EMBL/GenBank/DDBJ whole genome shotgun (WGS) entry which is preliminary data.</text>
</comment>
<dbReference type="AlphaFoldDB" id="A0AAW1PWR4"/>
<dbReference type="Gene3D" id="3.10.129.10">
    <property type="entry name" value="Hotdog Thioesterase"/>
    <property type="match status" value="1"/>
</dbReference>